<protein>
    <recommendedName>
        <fullName evidence="9">L domain-like protein</fullName>
    </recommendedName>
</protein>
<evidence type="ECO:0000256" key="1">
    <source>
        <dbReference type="ARBA" id="ARBA00004196"/>
    </source>
</evidence>
<feature type="compositionally biased region" description="Low complexity" evidence="5">
    <location>
        <begin position="94"/>
        <end position="108"/>
    </location>
</feature>
<feature type="region of interest" description="Disordered" evidence="5">
    <location>
        <begin position="1"/>
        <end position="211"/>
    </location>
</feature>
<dbReference type="PANTHER" id="PTHR48059:SF30">
    <property type="entry name" value="OS06G0587000 PROTEIN"/>
    <property type="match status" value="1"/>
</dbReference>
<dbReference type="Gene3D" id="3.80.10.10">
    <property type="entry name" value="Ribonuclease Inhibitor"/>
    <property type="match status" value="1"/>
</dbReference>
<evidence type="ECO:0000313" key="7">
    <source>
        <dbReference type="EMBL" id="CAJ1947203.1"/>
    </source>
</evidence>
<dbReference type="InterPro" id="IPR001611">
    <property type="entry name" value="Leu-rich_rpt"/>
</dbReference>
<organism evidence="7 8">
    <name type="scientific">Cylindrotheca closterium</name>
    <dbReference type="NCBI Taxonomy" id="2856"/>
    <lineage>
        <taxon>Eukaryota</taxon>
        <taxon>Sar</taxon>
        <taxon>Stramenopiles</taxon>
        <taxon>Ochrophyta</taxon>
        <taxon>Bacillariophyta</taxon>
        <taxon>Bacillariophyceae</taxon>
        <taxon>Bacillariophycidae</taxon>
        <taxon>Bacillariales</taxon>
        <taxon>Bacillariaceae</taxon>
        <taxon>Cylindrotheca</taxon>
    </lineage>
</organism>
<evidence type="ECO:0000256" key="6">
    <source>
        <dbReference type="SAM" id="Phobius"/>
    </source>
</evidence>
<evidence type="ECO:0000256" key="5">
    <source>
        <dbReference type="SAM" id="MobiDB-lite"/>
    </source>
</evidence>
<evidence type="ECO:0000256" key="2">
    <source>
        <dbReference type="ARBA" id="ARBA00022614"/>
    </source>
</evidence>
<feature type="coiled-coil region" evidence="4">
    <location>
        <begin position="239"/>
        <end position="277"/>
    </location>
</feature>
<feature type="compositionally biased region" description="Polar residues" evidence="5">
    <location>
        <begin position="50"/>
        <end position="68"/>
    </location>
</feature>
<keyword evidence="4" id="KW-0175">Coiled coil</keyword>
<keyword evidence="6" id="KW-1133">Transmembrane helix</keyword>
<feature type="region of interest" description="Disordered" evidence="5">
    <location>
        <begin position="300"/>
        <end position="319"/>
    </location>
</feature>
<dbReference type="Proteomes" id="UP001295423">
    <property type="component" value="Unassembled WGS sequence"/>
</dbReference>
<evidence type="ECO:0000313" key="8">
    <source>
        <dbReference type="Proteomes" id="UP001295423"/>
    </source>
</evidence>
<dbReference type="InterPro" id="IPR051848">
    <property type="entry name" value="PGIP"/>
</dbReference>
<dbReference type="EMBL" id="CAKOGP040001725">
    <property type="protein sequence ID" value="CAJ1947203.1"/>
    <property type="molecule type" value="Genomic_DNA"/>
</dbReference>
<evidence type="ECO:0000256" key="3">
    <source>
        <dbReference type="ARBA" id="ARBA00022737"/>
    </source>
</evidence>
<keyword evidence="2" id="KW-0433">Leucine-rich repeat</keyword>
<evidence type="ECO:0008006" key="9">
    <source>
        <dbReference type="Google" id="ProtNLM"/>
    </source>
</evidence>
<dbReference type="FunFam" id="3.80.10.10:FF:000041">
    <property type="entry name" value="LRR receptor-like serine/threonine-protein kinase ERECTA"/>
    <property type="match status" value="1"/>
</dbReference>
<dbReference type="AlphaFoldDB" id="A0AAD2FNW8"/>
<feature type="compositionally biased region" description="Basic and acidic residues" evidence="5">
    <location>
        <begin position="69"/>
        <end position="82"/>
    </location>
</feature>
<comment type="caution">
    <text evidence="7">The sequence shown here is derived from an EMBL/GenBank/DDBJ whole genome shotgun (WGS) entry which is preliminary data.</text>
</comment>
<sequence length="649" mass="70300">MTDDRSLNISNQEDSIAGEDSSSSRHHAGKHAPPESTIQQADSQRHHQAGESTASADQENKPAVQSSMESDKDIKAREKNLKLAEAVAPPPPSISNSSLTTTSSSNNTRELKSSSIQSSDGRLSNIHSDAKSKRNKAAVVVGGGGKITSSSRNTTQSSQEDRSPLRYSTDHHAAKHAKARQSQQQQQQPSTSGPGAIRVATATNSSLDTTDYDYDDVDEEAKHNDIEAIALTAEAVDDDEEEENRIRQLRESNEALRKQVELALQGEQRALEEMQTMAQAPPASVSPMVIMGDHVAATAVIAEGPPPPPPESSSRFPSTTADQSQKCCWNICKGTVFMTGCCCIFCLVLAVVVIFAAGLDELIADSMNGAGDGIEVATRRSNLKVLLQPMEPLHEEAFNWLVETDQWQPPDQINNATEAPSDQGGTIDDIGTFVGRITNASKGSTVGTGERKWMLVERYYLAVLYFSTNGDNWIQNFGWLSETSSHCAEGAKKWFGIECENDSVVSIELEANNLDGSFPRGIRVLSNLRSIWITGDGSDSKLIGTVPTMPQNLTQLWLWNMRLTGSLPDQLYELSGLTSLRLYENELSGAIPNKIFQLSDLRTLELVGNQFTGAVPVLPNVTSCDLSSNKFSDTANGAAQGCLVFDQNP</sequence>
<evidence type="ECO:0000256" key="4">
    <source>
        <dbReference type="SAM" id="Coils"/>
    </source>
</evidence>
<feature type="compositionally biased region" description="Low complexity" evidence="5">
    <location>
        <begin position="148"/>
        <end position="158"/>
    </location>
</feature>
<keyword evidence="8" id="KW-1185">Reference proteome</keyword>
<dbReference type="InterPro" id="IPR032675">
    <property type="entry name" value="LRR_dom_sf"/>
</dbReference>
<feature type="compositionally biased region" description="Polar residues" evidence="5">
    <location>
        <begin position="113"/>
        <end position="127"/>
    </location>
</feature>
<dbReference type="Pfam" id="PF13855">
    <property type="entry name" value="LRR_8"/>
    <property type="match status" value="1"/>
</dbReference>
<accession>A0AAD2FNW8</accession>
<feature type="transmembrane region" description="Helical" evidence="6">
    <location>
        <begin position="336"/>
        <end position="359"/>
    </location>
</feature>
<gene>
    <name evidence="7" type="ORF">CYCCA115_LOCUS11029</name>
</gene>
<comment type="subcellular location">
    <subcellularLocation>
        <location evidence="1">Cell envelope</location>
    </subcellularLocation>
</comment>
<dbReference type="SUPFAM" id="SSF52058">
    <property type="entry name" value="L domain-like"/>
    <property type="match status" value="1"/>
</dbReference>
<name>A0AAD2FNW8_9STRA</name>
<proteinExistence type="predicted"/>
<keyword evidence="6" id="KW-0812">Transmembrane</keyword>
<keyword evidence="3" id="KW-0677">Repeat</keyword>
<dbReference type="PANTHER" id="PTHR48059">
    <property type="entry name" value="POLYGALACTURONASE INHIBITOR 1"/>
    <property type="match status" value="1"/>
</dbReference>
<reference evidence="7" key="1">
    <citation type="submission" date="2023-08" db="EMBL/GenBank/DDBJ databases">
        <authorList>
            <person name="Audoor S."/>
            <person name="Bilcke G."/>
        </authorList>
    </citation>
    <scope>NUCLEOTIDE SEQUENCE</scope>
</reference>
<keyword evidence="6" id="KW-0472">Membrane</keyword>
<feature type="compositionally biased region" description="Basic and acidic residues" evidence="5">
    <location>
        <begin position="159"/>
        <end position="172"/>
    </location>
</feature>